<feature type="region of interest" description="Disordered" evidence="1">
    <location>
        <begin position="33"/>
        <end position="63"/>
    </location>
</feature>
<evidence type="ECO:0000256" key="1">
    <source>
        <dbReference type="SAM" id="MobiDB-lite"/>
    </source>
</evidence>
<dbReference type="InterPro" id="IPR013320">
    <property type="entry name" value="ConA-like_dom_sf"/>
</dbReference>
<proteinExistence type="predicted"/>
<feature type="compositionally biased region" description="Pro residues" evidence="1">
    <location>
        <begin position="36"/>
        <end position="51"/>
    </location>
</feature>
<reference evidence="2" key="1">
    <citation type="journal article" date="2020" name="mSystems">
        <title>Genome- and Community-Level Interaction Insights into Carbon Utilization and Element Cycling Functions of Hydrothermarchaeota in Hydrothermal Sediment.</title>
        <authorList>
            <person name="Zhou Z."/>
            <person name="Liu Y."/>
            <person name="Xu W."/>
            <person name="Pan J."/>
            <person name="Luo Z.H."/>
            <person name="Li M."/>
        </authorList>
    </citation>
    <scope>NUCLEOTIDE SEQUENCE [LARGE SCALE GENOMIC DNA]</scope>
    <source>
        <strain evidence="2">SpSt-897</strain>
    </source>
</reference>
<protein>
    <recommendedName>
        <fullName evidence="3">LamG domain-containing protein</fullName>
    </recommendedName>
</protein>
<accession>A0A7C3UZJ2</accession>
<dbReference type="Gene3D" id="2.60.120.200">
    <property type="match status" value="1"/>
</dbReference>
<name>A0A7C3UZJ2_9BACT</name>
<dbReference type="SUPFAM" id="SSF49899">
    <property type="entry name" value="Concanavalin A-like lectins/glucanases"/>
    <property type="match status" value="1"/>
</dbReference>
<organism evidence="2">
    <name type="scientific">Desulfobacca acetoxidans</name>
    <dbReference type="NCBI Taxonomy" id="60893"/>
    <lineage>
        <taxon>Bacteria</taxon>
        <taxon>Pseudomonadati</taxon>
        <taxon>Thermodesulfobacteriota</taxon>
        <taxon>Desulfobaccia</taxon>
        <taxon>Desulfobaccales</taxon>
        <taxon>Desulfobaccaceae</taxon>
        <taxon>Desulfobacca</taxon>
    </lineage>
</organism>
<sequence length="370" mass="39377">MIIVYFLIGALALLVTVVLLGFVGCTPFSAADPAPDATPPPAPATPPPGSGNPPGSGTPLPDLGDYGNWVVRTNDVVAYWRLGDPATVTVLKASDPIPAGAVKTAKDSFNGYDGYHFKLNPVATPDYAHHSPKTTGEVIPGVTPGLLQVKPQDNLPCLQLTGGYVQVPWDNHLNPPSFTLEAWVSPDPTMFDTAPGAQQFFYCLVESAGPASLGQKKTGWGLYLGPQSTVAPLGPLCWQVWMGDGSKFNQVAIADTGKTQLTLTYLVLTYDGAQGLELWLYYPETESDINDLLKSSIKKPINPFTFHVNDSTSDGKGDFIIGAGSNLFPAVGTPAQRLYPFKGKIQEVALYKSVVPGYILESHFLAGGNL</sequence>
<evidence type="ECO:0008006" key="3">
    <source>
        <dbReference type="Google" id="ProtNLM"/>
    </source>
</evidence>
<comment type="caution">
    <text evidence="2">The sequence shown here is derived from an EMBL/GenBank/DDBJ whole genome shotgun (WGS) entry which is preliminary data.</text>
</comment>
<gene>
    <name evidence="2" type="ORF">ENW96_06885</name>
</gene>
<evidence type="ECO:0000313" key="2">
    <source>
        <dbReference type="EMBL" id="HGF34101.1"/>
    </source>
</evidence>
<dbReference type="EMBL" id="DTMF01000173">
    <property type="protein sequence ID" value="HGF34101.1"/>
    <property type="molecule type" value="Genomic_DNA"/>
</dbReference>
<dbReference type="AlphaFoldDB" id="A0A7C3UZJ2"/>